<organism evidence="1 2">
    <name type="scientific">Melastoma candidum</name>
    <dbReference type="NCBI Taxonomy" id="119954"/>
    <lineage>
        <taxon>Eukaryota</taxon>
        <taxon>Viridiplantae</taxon>
        <taxon>Streptophyta</taxon>
        <taxon>Embryophyta</taxon>
        <taxon>Tracheophyta</taxon>
        <taxon>Spermatophyta</taxon>
        <taxon>Magnoliopsida</taxon>
        <taxon>eudicotyledons</taxon>
        <taxon>Gunneridae</taxon>
        <taxon>Pentapetalae</taxon>
        <taxon>rosids</taxon>
        <taxon>malvids</taxon>
        <taxon>Myrtales</taxon>
        <taxon>Melastomataceae</taxon>
        <taxon>Melastomatoideae</taxon>
        <taxon>Melastomateae</taxon>
        <taxon>Melastoma</taxon>
    </lineage>
</organism>
<accession>A0ACB9QIP0</accession>
<dbReference type="Proteomes" id="UP001057402">
    <property type="component" value="Chromosome 6"/>
</dbReference>
<sequence length="585" mass="64698">MYGGQMIEVLGSPPAPVNNGSVDIRGRLADKRRTGGWMAAPFIIVTEVAERMAFLAIAMNITSYLVLVMRQSLPTAATHVNNWMGAAYGITLLGAYLADAYLGRYRTIGVFALIYAVGMVLLTISASVKGLRPPPCEAKPCPVATNGQLLFLYAALGLIALGTGGIKPCVSTFGADQFDETDEKETEKKYSFFNWFYLSINMGALLGTTVVVYIQVKLGWGWGFGVPTGAMLFSLLVFLAGTKLYRFQKPQGSPLTRFLQVMVASMRNHWKGVEVGSDTQLFEVQTQESDIHGVKKLARSSQYRFLDKAAVITNPESTSCSRWVLCTVTQVEEFKSFIRILPIWASTIAISISFCQLPTFFVSQARLMDRRLGPSFIVPAPSVSILSAMNSLIFVPVYEKIMVPFLRIFTGHRRGMTSLQRIGLGLFMSIFAMLSAALIEKKRRDEYTVASTMSFLWLLPQLVLIGSAEVLAYVGQMEFFYDEATEGTRSISSAIFISEFGVGSWLSTMLVKMVVNTTGGEDKGWLRNDLNQSRLDYFYWVLAAINAVNFLVYLMASSCYKSKKVVDAGDPKETTKGLDHRHGKN</sequence>
<name>A0ACB9QIP0_9MYRT</name>
<proteinExistence type="predicted"/>
<dbReference type="EMBL" id="CM042885">
    <property type="protein sequence ID" value="KAI4366346.1"/>
    <property type="molecule type" value="Genomic_DNA"/>
</dbReference>
<evidence type="ECO:0000313" key="1">
    <source>
        <dbReference type="EMBL" id="KAI4366346.1"/>
    </source>
</evidence>
<comment type="caution">
    <text evidence="1">The sequence shown here is derived from an EMBL/GenBank/DDBJ whole genome shotgun (WGS) entry which is preliminary data.</text>
</comment>
<reference evidence="2" key="1">
    <citation type="journal article" date="2023" name="Front. Plant Sci.">
        <title>Chromosomal-level genome assembly of Melastoma candidum provides insights into trichome evolution.</title>
        <authorList>
            <person name="Zhong Y."/>
            <person name="Wu W."/>
            <person name="Sun C."/>
            <person name="Zou P."/>
            <person name="Liu Y."/>
            <person name="Dai S."/>
            <person name="Zhou R."/>
        </authorList>
    </citation>
    <scope>NUCLEOTIDE SEQUENCE [LARGE SCALE GENOMIC DNA]</scope>
</reference>
<protein>
    <submittedName>
        <fullName evidence="1">Uncharacterized protein</fullName>
    </submittedName>
</protein>
<gene>
    <name evidence="1" type="ORF">MLD38_022233</name>
</gene>
<keyword evidence="2" id="KW-1185">Reference proteome</keyword>
<evidence type="ECO:0000313" key="2">
    <source>
        <dbReference type="Proteomes" id="UP001057402"/>
    </source>
</evidence>